<feature type="transmembrane region" description="Helical" evidence="7">
    <location>
        <begin position="219"/>
        <end position="242"/>
    </location>
</feature>
<dbReference type="GO" id="GO:0000139">
    <property type="term" value="C:Golgi membrane"/>
    <property type="evidence" value="ECO:0007669"/>
    <property type="project" value="UniProtKB-SubCell"/>
</dbReference>
<sequence>MSGLLGLGAFGVGMLPLLFTFSQTAIARLSSLGTGLLLGTALGVIVPEGVETIALTNAVSHFPTTTIALSLTGGFTFMLLVERIIHRVSTGPHSHMSLPTAPPSSEPSVSISRVEFDVELGDLEREEGFANGSASNTPPPRHGEEVTDNTHVYPLTLGLIVHALADGFALGASATSPIDRGLSITVFLALIIHKAPTVLALTTSLLATGLPRPDCRKHVAVFSAATPVGAILVYFLLSFVHINSESPWTGVAMLISGGTFLYVATVLQPGKSASEELDEKTRMAFVVCGIFTPVIIGALVGHDH</sequence>
<organism evidence="8 9">
    <name type="scientific">Phlebiopsis gigantea (strain 11061_1 CR5-6)</name>
    <name type="common">White-rot fungus</name>
    <name type="synonym">Peniophora gigantea</name>
    <dbReference type="NCBI Taxonomy" id="745531"/>
    <lineage>
        <taxon>Eukaryota</taxon>
        <taxon>Fungi</taxon>
        <taxon>Dikarya</taxon>
        <taxon>Basidiomycota</taxon>
        <taxon>Agaricomycotina</taxon>
        <taxon>Agaricomycetes</taxon>
        <taxon>Polyporales</taxon>
        <taxon>Phanerochaetaceae</taxon>
        <taxon>Phlebiopsis</taxon>
    </lineage>
</organism>
<feature type="non-terminal residue" evidence="8">
    <location>
        <position position="1"/>
    </location>
</feature>
<gene>
    <name evidence="8" type="ORF">PHLGIDRAFT_18557</name>
</gene>
<dbReference type="GO" id="GO:0006829">
    <property type="term" value="P:zinc ion transport"/>
    <property type="evidence" value="ECO:0007669"/>
    <property type="project" value="InterPro"/>
</dbReference>
<keyword evidence="6 7" id="KW-0472">Membrane</keyword>
<evidence type="ECO:0000313" key="8">
    <source>
        <dbReference type="EMBL" id="KIP09702.1"/>
    </source>
</evidence>
<protein>
    <recommendedName>
        <fullName evidence="10">Zinc/iron permease</fullName>
    </recommendedName>
</protein>
<proteinExistence type="predicted"/>
<dbReference type="OrthoDB" id="19859at2759"/>
<evidence type="ECO:0000256" key="4">
    <source>
        <dbReference type="ARBA" id="ARBA00022989"/>
    </source>
</evidence>
<feature type="transmembrane region" description="Helical" evidence="7">
    <location>
        <begin position="152"/>
        <end position="172"/>
    </location>
</feature>
<evidence type="ECO:0000256" key="6">
    <source>
        <dbReference type="ARBA" id="ARBA00023136"/>
    </source>
</evidence>
<evidence type="ECO:0000313" key="9">
    <source>
        <dbReference type="Proteomes" id="UP000053257"/>
    </source>
</evidence>
<dbReference type="AlphaFoldDB" id="A0A0C3SB29"/>
<dbReference type="PANTHER" id="PTHR16133">
    <property type="entry name" value="SOLUTE CARRIER FAMILY 39 ZINC TRANSPORTER , MEMBER 9-RELATED"/>
    <property type="match status" value="1"/>
</dbReference>
<feature type="transmembrane region" description="Helical" evidence="7">
    <location>
        <begin position="248"/>
        <end position="267"/>
    </location>
</feature>
<dbReference type="Pfam" id="PF02535">
    <property type="entry name" value="Zip"/>
    <property type="match status" value="1"/>
</dbReference>
<dbReference type="HOGENOM" id="CLU_028824_2_0_1"/>
<dbReference type="GO" id="GO:0046873">
    <property type="term" value="F:metal ion transmembrane transporter activity"/>
    <property type="evidence" value="ECO:0007669"/>
    <property type="project" value="InterPro"/>
</dbReference>
<name>A0A0C3SB29_PHLG1</name>
<feature type="transmembrane region" description="Helical" evidence="7">
    <location>
        <begin position="184"/>
        <end position="207"/>
    </location>
</feature>
<feature type="transmembrane region" description="Helical" evidence="7">
    <location>
        <begin position="62"/>
        <end position="81"/>
    </location>
</feature>
<accession>A0A0C3SB29</accession>
<keyword evidence="3 7" id="KW-0812">Transmembrane</keyword>
<evidence type="ECO:0000256" key="5">
    <source>
        <dbReference type="ARBA" id="ARBA00023034"/>
    </source>
</evidence>
<dbReference type="Proteomes" id="UP000053257">
    <property type="component" value="Unassembled WGS sequence"/>
</dbReference>
<keyword evidence="4 7" id="KW-1133">Transmembrane helix</keyword>
<comment type="subcellular location">
    <subcellularLocation>
        <location evidence="1">Endomembrane system</location>
        <topology evidence="1">Multi-pass membrane protein</topology>
    </subcellularLocation>
    <subcellularLocation>
        <location evidence="2">Golgi apparatus membrane</location>
    </subcellularLocation>
</comment>
<reference evidence="8 9" key="1">
    <citation type="journal article" date="2014" name="PLoS Genet.">
        <title>Analysis of the Phlebiopsis gigantea genome, transcriptome and secretome provides insight into its pioneer colonization strategies of wood.</title>
        <authorList>
            <person name="Hori C."/>
            <person name="Ishida T."/>
            <person name="Igarashi K."/>
            <person name="Samejima M."/>
            <person name="Suzuki H."/>
            <person name="Master E."/>
            <person name="Ferreira P."/>
            <person name="Ruiz-Duenas F.J."/>
            <person name="Held B."/>
            <person name="Canessa P."/>
            <person name="Larrondo L.F."/>
            <person name="Schmoll M."/>
            <person name="Druzhinina I.S."/>
            <person name="Kubicek C.P."/>
            <person name="Gaskell J.A."/>
            <person name="Kersten P."/>
            <person name="St John F."/>
            <person name="Glasner J."/>
            <person name="Sabat G."/>
            <person name="Splinter BonDurant S."/>
            <person name="Syed K."/>
            <person name="Yadav J."/>
            <person name="Mgbeahuruike A.C."/>
            <person name="Kovalchuk A."/>
            <person name="Asiegbu F.O."/>
            <person name="Lackner G."/>
            <person name="Hoffmeister D."/>
            <person name="Rencoret J."/>
            <person name="Gutierrez A."/>
            <person name="Sun H."/>
            <person name="Lindquist E."/>
            <person name="Barry K."/>
            <person name="Riley R."/>
            <person name="Grigoriev I.V."/>
            <person name="Henrissat B."/>
            <person name="Kues U."/>
            <person name="Berka R.M."/>
            <person name="Martinez A.T."/>
            <person name="Covert S.F."/>
            <person name="Blanchette R.A."/>
            <person name="Cullen D."/>
        </authorList>
    </citation>
    <scope>NUCLEOTIDE SEQUENCE [LARGE SCALE GENOMIC DNA]</scope>
    <source>
        <strain evidence="8 9">11061_1 CR5-6</strain>
    </source>
</reference>
<dbReference type="InterPro" id="IPR045891">
    <property type="entry name" value="ZIP9"/>
</dbReference>
<evidence type="ECO:0000256" key="7">
    <source>
        <dbReference type="SAM" id="Phobius"/>
    </source>
</evidence>
<keyword evidence="9" id="KW-1185">Reference proteome</keyword>
<feature type="transmembrane region" description="Helical" evidence="7">
    <location>
        <begin position="283"/>
        <end position="301"/>
    </location>
</feature>
<dbReference type="EMBL" id="KN840463">
    <property type="protein sequence ID" value="KIP09702.1"/>
    <property type="molecule type" value="Genomic_DNA"/>
</dbReference>
<dbReference type="InterPro" id="IPR003689">
    <property type="entry name" value="ZIP"/>
</dbReference>
<dbReference type="STRING" id="745531.A0A0C3SB29"/>
<dbReference type="PANTHER" id="PTHR16133:SF0">
    <property type="entry name" value="ZINC_IRON REGULATED TRANSPORTER-RELATED PROTEIN 102B, ISOFORM E"/>
    <property type="match status" value="1"/>
</dbReference>
<evidence type="ECO:0000256" key="3">
    <source>
        <dbReference type="ARBA" id="ARBA00022692"/>
    </source>
</evidence>
<evidence type="ECO:0000256" key="1">
    <source>
        <dbReference type="ARBA" id="ARBA00004127"/>
    </source>
</evidence>
<evidence type="ECO:0008006" key="10">
    <source>
        <dbReference type="Google" id="ProtNLM"/>
    </source>
</evidence>
<keyword evidence="5" id="KW-0333">Golgi apparatus</keyword>
<evidence type="ECO:0000256" key="2">
    <source>
        <dbReference type="ARBA" id="ARBA00004394"/>
    </source>
</evidence>